<dbReference type="EMBL" id="KQ086843">
    <property type="protein sequence ID" value="KLO03957.1"/>
    <property type="molecule type" value="Genomic_DNA"/>
</dbReference>
<name>A0A0H2QYE0_9AGAM</name>
<feature type="compositionally biased region" description="Basic and acidic residues" evidence="1">
    <location>
        <begin position="50"/>
        <end position="59"/>
    </location>
</feature>
<organism evidence="2 3">
    <name type="scientific">Schizopora paradoxa</name>
    <dbReference type="NCBI Taxonomy" id="27342"/>
    <lineage>
        <taxon>Eukaryota</taxon>
        <taxon>Fungi</taxon>
        <taxon>Dikarya</taxon>
        <taxon>Basidiomycota</taxon>
        <taxon>Agaricomycotina</taxon>
        <taxon>Agaricomycetes</taxon>
        <taxon>Hymenochaetales</taxon>
        <taxon>Schizoporaceae</taxon>
        <taxon>Schizopora</taxon>
    </lineage>
</organism>
<reference evidence="2 3" key="1">
    <citation type="submission" date="2015-04" db="EMBL/GenBank/DDBJ databases">
        <title>Complete genome sequence of Schizopora paradoxa KUC8140, a cosmopolitan wood degrader in East Asia.</title>
        <authorList>
            <consortium name="DOE Joint Genome Institute"/>
            <person name="Min B."/>
            <person name="Park H."/>
            <person name="Jang Y."/>
            <person name="Kim J.-J."/>
            <person name="Kim K.H."/>
            <person name="Pangilinan J."/>
            <person name="Lipzen A."/>
            <person name="Riley R."/>
            <person name="Grigoriev I.V."/>
            <person name="Spatafora J.W."/>
            <person name="Choi I.-G."/>
        </authorList>
    </citation>
    <scope>NUCLEOTIDE SEQUENCE [LARGE SCALE GENOMIC DNA]</scope>
    <source>
        <strain evidence="2 3">KUC8140</strain>
    </source>
</reference>
<evidence type="ECO:0000313" key="2">
    <source>
        <dbReference type="EMBL" id="KLO03957.1"/>
    </source>
</evidence>
<gene>
    <name evidence="2" type="ORF">SCHPADRAFT_911937</name>
</gene>
<proteinExistence type="predicted"/>
<evidence type="ECO:0000256" key="1">
    <source>
        <dbReference type="SAM" id="MobiDB-lite"/>
    </source>
</evidence>
<keyword evidence="3" id="KW-1185">Reference proteome</keyword>
<protein>
    <submittedName>
        <fullName evidence="2">Uncharacterized protein</fullName>
    </submittedName>
</protein>
<dbReference type="Proteomes" id="UP000053477">
    <property type="component" value="Unassembled WGS sequence"/>
</dbReference>
<dbReference type="InParanoid" id="A0A0H2QYE0"/>
<accession>A0A0H2QYE0</accession>
<feature type="region of interest" description="Disordered" evidence="1">
    <location>
        <begin position="36"/>
        <end position="59"/>
    </location>
</feature>
<evidence type="ECO:0000313" key="3">
    <source>
        <dbReference type="Proteomes" id="UP000053477"/>
    </source>
</evidence>
<sequence length="59" mass="6497">MAASNVSLAPMQDDLGTYVISARGIKHKKHTWLSAVPESTRANARNLHATRHENSTKVQ</sequence>
<dbReference type="AlphaFoldDB" id="A0A0H2QYE0"/>